<sequence length="242" mass="26861">MLVPWKGTPSSHLLSHRRIHHRIRRRITLVSVVVSTAASAAVSAAVSTAYPPPHPPPHPPPYHPRVRRGIHRRIRRRIRRRIHRVSTAAPAAYPPPHPPHLMAQPPPVEGTSWLVVFMDTAAKKICEKFFQLTETHIDKLVSSLVEKISNSNPDTMLYAFAGSVIVVLVVHKTIESQDSVAALRDSVAALALQFEQMVAAQALQSEQMGKQVQALKTQLEAMSARMEQQNPHAASFTPDNID</sequence>
<dbReference type="Proteomes" id="UP000005240">
    <property type="component" value="Unassembled WGS sequence"/>
</dbReference>
<evidence type="ECO:0000313" key="3">
    <source>
        <dbReference type="EnsemblFungi" id="PTTG_29920-t43_1-p1"/>
    </source>
</evidence>
<evidence type="ECO:0000313" key="2">
    <source>
        <dbReference type="EMBL" id="OAV86416.1"/>
    </source>
</evidence>
<keyword evidence="1" id="KW-1133">Transmembrane helix</keyword>
<dbReference type="VEuPathDB" id="FungiDB:PTTG_29920"/>
<proteinExistence type="predicted"/>
<organism evidence="2">
    <name type="scientific">Puccinia triticina (isolate 1-1 / race 1 (BBBD))</name>
    <name type="common">Brown leaf rust fungus</name>
    <dbReference type="NCBI Taxonomy" id="630390"/>
    <lineage>
        <taxon>Eukaryota</taxon>
        <taxon>Fungi</taxon>
        <taxon>Dikarya</taxon>
        <taxon>Basidiomycota</taxon>
        <taxon>Pucciniomycotina</taxon>
        <taxon>Pucciniomycetes</taxon>
        <taxon>Pucciniales</taxon>
        <taxon>Pucciniaceae</taxon>
        <taxon>Puccinia</taxon>
    </lineage>
</organism>
<reference evidence="3" key="4">
    <citation type="submission" date="2025-05" db="UniProtKB">
        <authorList>
            <consortium name="EnsemblFungi"/>
        </authorList>
    </citation>
    <scope>IDENTIFICATION</scope>
    <source>
        <strain evidence="3">isolate 1-1 / race 1 (BBBD)</strain>
    </source>
</reference>
<reference evidence="2" key="2">
    <citation type="submission" date="2016-05" db="EMBL/GenBank/DDBJ databases">
        <title>Comparative analysis highlights variable genome content of wheat rusts and divergence of the mating loci.</title>
        <authorList>
            <person name="Cuomo C.A."/>
            <person name="Bakkeren G."/>
            <person name="Szabo L."/>
            <person name="Khalil H."/>
            <person name="Joly D."/>
            <person name="Goldberg J."/>
            <person name="Young S."/>
            <person name="Zeng Q."/>
            <person name="Fellers J."/>
        </authorList>
    </citation>
    <scope>NUCLEOTIDE SEQUENCE [LARGE SCALE GENOMIC DNA]</scope>
    <source>
        <strain evidence="2">1-1 BBBD Race 1</strain>
    </source>
</reference>
<evidence type="ECO:0000256" key="1">
    <source>
        <dbReference type="SAM" id="Phobius"/>
    </source>
</evidence>
<dbReference type="AlphaFoldDB" id="A0A180G142"/>
<keyword evidence="1" id="KW-0472">Membrane</keyword>
<dbReference type="EMBL" id="ADAS02001169">
    <property type="protein sequence ID" value="OAV86416.1"/>
    <property type="molecule type" value="Genomic_DNA"/>
</dbReference>
<reference evidence="2" key="1">
    <citation type="submission" date="2009-11" db="EMBL/GenBank/DDBJ databases">
        <authorList>
            <consortium name="The Broad Institute Genome Sequencing Platform"/>
            <person name="Ward D."/>
            <person name="Feldgarden M."/>
            <person name="Earl A."/>
            <person name="Young S.K."/>
            <person name="Zeng Q."/>
            <person name="Koehrsen M."/>
            <person name="Alvarado L."/>
            <person name="Berlin A."/>
            <person name="Bochicchio J."/>
            <person name="Borenstein D."/>
            <person name="Chapman S.B."/>
            <person name="Chen Z."/>
            <person name="Engels R."/>
            <person name="Freedman E."/>
            <person name="Gellesch M."/>
            <person name="Goldberg J."/>
            <person name="Griggs A."/>
            <person name="Gujja S."/>
            <person name="Heilman E."/>
            <person name="Heiman D."/>
            <person name="Hepburn T."/>
            <person name="Howarth C."/>
            <person name="Jen D."/>
            <person name="Larson L."/>
            <person name="Lewis B."/>
            <person name="Mehta T."/>
            <person name="Park D."/>
            <person name="Pearson M."/>
            <person name="Roberts A."/>
            <person name="Saif S."/>
            <person name="Shea T."/>
            <person name="Shenoy N."/>
            <person name="Sisk P."/>
            <person name="Stolte C."/>
            <person name="Sykes S."/>
            <person name="Thomson T."/>
            <person name="Walk T."/>
            <person name="White J."/>
            <person name="Yandava C."/>
            <person name="Izard J."/>
            <person name="Baranova O.V."/>
            <person name="Blanton J.M."/>
            <person name="Tanner A.C."/>
            <person name="Dewhirst F.E."/>
            <person name="Haas B."/>
            <person name="Nusbaum C."/>
            <person name="Birren B."/>
        </authorList>
    </citation>
    <scope>NUCLEOTIDE SEQUENCE [LARGE SCALE GENOMIC DNA]</scope>
    <source>
        <strain evidence="2">1-1 BBBD Race 1</strain>
    </source>
</reference>
<keyword evidence="4" id="KW-1185">Reference proteome</keyword>
<evidence type="ECO:0000313" key="4">
    <source>
        <dbReference type="Proteomes" id="UP000005240"/>
    </source>
</evidence>
<accession>A0A180G142</accession>
<dbReference type="EnsemblFungi" id="PTTG_29920-t43_1">
    <property type="protein sequence ID" value="PTTG_29920-t43_1-p1"/>
    <property type="gene ID" value="PTTG_29920"/>
</dbReference>
<keyword evidence="1" id="KW-0812">Transmembrane</keyword>
<protein>
    <submittedName>
        <fullName evidence="2 3">Uncharacterized protein</fullName>
    </submittedName>
</protein>
<gene>
    <name evidence="2" type="ORF">PTTG_29920</name>
</gene>
<feature type="transmembrane region" description="Helical" evidence="1">
    <location>
        <begin position="27"/>
        <end position="50"/>
    </location>
</feature>
<reference evidence="3 4" key="3">
    <citation type="journal article" date="2017" name="G3 (Bethesda)">
        <title>Comparative analysis highlights variable genome content of wheat rusts and divergence of the mating loci.</title>
        <authorList>
            <person name="Cuomo C.A."/>
            <person name="Bakkeren G."/>
            <person name="Khalil H.B."/>
            <person name="Panwar V."/>
            <person name="Joly D."/>
            <person name="Linning R."/>
            <person name="Sakthikumar S."/>
            <person name="Song X."/>
            <person name="Adiconis X."/>
            <person name="Fan L."/>
            <person name="Goldberg J.M."/>
            <person name="Levin J.Z."/>
            <person name="Young S."/>
            <person name="Zeng Q."/>
            <person name="Anikster Y."/>
            <person name="Bruce M."/>
            <person name="Wang M."/>
            <person name="Yin C."/>
            <person name="McCallum B."/>
            <person name="Szabo L.J."/>
            <person name="Hulbert S."/>
            <person name="Chen X."/>
            <person name="Fellers J.P."/>
        </authorList>
    </citation>
    <scope>NUCLEOTIDE SEQUENCE</scope>
    <source>
        <strain evidence="3">isolate 1-1 / race 1 (BBBD)</strain>
        <strain evidence="4">Isolate 1-1 / race 1 (BBBD)</strain>
    </source>
</reference>
<name>A0A180G142_PUCT1</name>